<protein>
    <submittedName>
        <fullName evidence="1">Uncharacterized protein</fullName>
    </submittedName>
</protein>
<sequence length="68" mass="7937">MSQPLNSGIPFLTQSSKAFVRNNLFHQFQMFILTIKGNEIYTLIISCAGLELKKFFWMKGFGNKRNYK</sequence>
<dbReference type="Proteomes" id="UP000242288">
    <property type="component" value="Unassembled WGS sequence"/>
</dbReference>
<proteinExistence type="predicted"/>
<comment type="caution">
    <text evidence="1">The sequence shown here is derived from an EMBL/GenBank/DDBJ whole genome shotgun (WGS) entry which is preliminary data.</text>
</comment>
<evidence type="ECO:0000313" key="2">
    <source>
        <dbReference type="Proteomes" id="UP000242288"/>
    </source>
</evidence>
<evidence type="ECO:0000313" key="1">
    <source>
        <dbReference type="EMBL" id="PMP69671.1"/>
    </source>
</evidence>
<dbReference type="AlphaFoldDB" id="A0A2J6WH12"/>
<name>A0A2J6WH12_9BACT</name>
<accession>A0A2J6WH12</accession>
<dbReference type="EMBL" id="PNIO01000055">
    <property type="protein sequence ID" value="PMP69671.1"/>
    <property type="molecule type" value="Genomic_DNA"/>
</dbReference>
<organism evidence="1 2">
    <name type="scientific">Thermodesulfovibrio aggregans</name>
    <dbReference type="NCBI Taxonomy" id="86166"/>
    <lineage>
        <taxon>Bacteria</taxon>
        <taxon>Pseudomonadati</taxon>
        <taxon>Nitrospirota</taxon>
        <taxon>Thermodesulfovibrionia</taxon>
        <taxon>Thermodesulfovibrionales</taxon>
        <taxon>Thermodesulfovibrionaceae</taxon>
        <taxon>Thermodesulfovibrio</taxon>
    </lineage>
</organism>
<reference evidence="1 2" key="1">
    <citation type="submission" date="2018-01" db="EMBL/GenBank/DDBJ databases">
        <title>Metagenomic assembled genomes from two thermal pools in the Uzon Caldera, Kamchatka, Russia.</title>
        <authorList>
            <person name="Wilkins L."/>
            <person name="Ettinger C."/>
        </authorList>
    </citation>
    <scope>NUCLEOTIDE SEQUENCE [LARGE SCALE GENOMIC DNA]</scope>
    <source>
        <strain evidence="1">ZAV-04</strain>
    </source>
</reference>
<gene>
    <name evidence="1" type="ORF">C0186_06140</name>
</gene>